<keyword evidence="4" id="KW-1185">Reference proteome</keyword>
<dbReference type="Proteomes" id="UP000092840">
    <property type="component" value="Unassembled WGS sequence"/>
</dbReference>
<proteinExistence type="predicted"/>
<gene>
    <name evidence="2" type="ORF">MGA5115_00513</name>
    <name evidence="3" type="ORF">MGA5116_02074</name>
</gene>
<reference evidence="3 4" key="2">
    <citation type="submission" date="2016-06" db="EMBL/GenBank/DDBJ databases">
        <authorList>
            <person name="Rodrigo-Torres L."/>
            <person name="Arahal D.R."/>
        </authorList>
    </citation>
    <scope>NUCLEOTIDE SEQUENCE [LARGE SCALE GENOMIC DNA]</scope>
    <source>
        <strain evidence="3 4">CECT 5116</strain>
    </source>
</reference>
<dbReference type="Pfam" id="PF01797">
    <property type="entry name" value="Y1_Tnp"/>
    <property type="match status" value="1"/>
</dbReference>
<dbReference type="InterPro" id="IPR036515">
    <property type="entry name" value="Transposase_17_sf"/>
</dbReference>
<evidence type="ECO:0000313" key="2">
    <source>
        <dbReference type="EMBL" id="SBT16432.1"/>
    </source>
</evidence>
<dbReference type="Proteomes" id="UP000092871">
    <property type="component" value="Unassembled WGS sequence"/>
</dbReference>
<dbReference type="InterPro" id="IPR002686">
    <property type="entry name" value="Transposase_17"/>
</dbReference>
<protein>
    <submittedName>
        <fullName evidence="2">Transposase IS200 like protein</fullName>
    </submittedName>
</protein>
<evidence type="ECO:0000313" key="5">
    <source>
        <dbReference type="Proteomes" id="UP000092871"/>
    </source>
</evidence>
<dbReference type="PANTHER" id="PTHR36966:SF1">
    <property type="entry name" value="REP-ASSOCIATED TYROSINE TRANSPOSASE"/>
    <property type="match status" value="1"/>
</dbReference>
<evidence type="ECO:0000259" key="1">
    <source>
        <dbReference type="SMART" id="SM01321"/>
    </source>
</evidence>
<sequence length="142" mass="16681">MKGYSNLRKGRCSDRSVVYHLTFASLNRVQTFKDFLKARAVIKALAYCDCKQWGNTVAFVIMPNHVHWLVQPYSKNISELVRVVKEYTRKHYGVLWQKSFYDRGMRSEQETIETARYIIANPKRAGLVSHVGQYSHWDCIYL</sequence>
<dbReference type="AlphaFoldDB" id="A0A1C3JMJ2"/>
<dbReference type="SUPFAM" id="SSF143422">
    <property type="entry name" value="Transposase IS200-like"/>
    <property type="match status" value="1"/>
</dbReference>
<dbReference type="RefSeq" id="WP_067031330.1">
    <property type="nucleotide sequence ID" value="NZ_FLRA01000002.1"/>
</dbReference>
<dbReference type="Gene3D" id="3.30.70.1290">
    <property type="entry name" value="Transposase IS200-like"/>
    <property type="match status" value="1"/>
</dbReference>
<dbReference type="NCBIfam" id="NF047646">
    <property type="entry name" value="REP_Tyr_transpos"/>
    <property type="match status" value="1"/>
</dbReference>
<dbReference type="GO" id="GO:0004803">
    <property type="term" value="F:transposase activity"/>
    <property type="evidence" value="ECO:0007669"/>
    <property type="project" value="InterPro"/>
</dbReference>
<organism evidence="2 5">
    <name type="scientific">Marinomonas gallaica</name>
    <dbReference type="NCBI Taxonomy" id="1806667"/>
    <lineage>
        <taxon>Bacteria</taxon>
        <taxon>Pseudomonadati</taxon>
        <taxon>Pseudomonadota</taxon>
        <taxon>Gammaproteobacteria</taxon>
        <taxon>Oceanospirillales</taxon>
        <taxon>Oceanospirillaceae</taxon>
        <taxon>Marinomonas</taxon>
    </lineage>
</organism>
<dbReference type="GO" id="GO:0043565">
    <property type="term" value="F:sequence-specific DNA binding"/>
    <property type="evidence" value="ECO:0007669"/>
    <property type="project" value="TreeGrafter"/>
</dbReference>
<evidence type="ECO:0000313" key="4">
    <source>
        <dbReference type="Proteomes" id="UP000092840"/>
    </source>
</evidence>
<dbReference type="EMBL" id="FLRA01000002">
    <property type="protein sequence ID" value="SBT16432.1"/>
    <property type="molecule type" value="Genomic_DNA"/>
</dbReference>
<dbReference type="GO" id="GO:0006313">
    <property type="term" value="P:DNA transposition"/>
    <property type="evidence" value="ECO:0007669"/>
    <property type="project" value="InterPro"/>
</dbReference>
<reference evidence="2 5" key="1">
    <citation type="submission" date="2016-06" db="EMBL/GenBank/DDBJ databases">
        <authorList>
            <person name="Kjaerup R.B."/>
            <person name="Dalgaard T.S."/>
            <person name="Juul-Madsen H.R."/>
        </authorList>
    </citation>
    <scope>NUCLEOTIDE SEQUENCE [LARGE SCALE GENOMIC DNA]</scope>
    <source>
        <strain evidence="2 5">CECT 5115</strain>
    </source>
</reference>
<dbReference type="SMART" id="SM01321">
    <property type="entry name" value="Y1_Tnp"/>
    <property type="match status" value="1"/>
</dbReference>
<evidence type="ECO:0000313" key="3">
    <source>
        <dbReference type="EMBL" id="SBT21480.1"/>
    </source>
</evidence>
<dbReference type="InterPro" id="IPR052715">
    <property type="entry name" value="RAYT_transposase"/>
</dbReference>
<name>A0A1C3JMJ2_9GAMM</name>
<feature type="domain" description="Transposase IS200-like" evidence="1">
    <location>
        <begin position="14"/>
        <end position="121"/>
    </location>
</feature>
<dbReference type="OrthoDB" id="9794403at2"/>
<accession>A0A1C3JMJ2</accession>
<dbReference type="PANTHER" id="PTHR36966">
    <property type="entry name" value="REP-ASSOCIATED TYROSINE TRANSPOSASE"/>
    <property type="match status" value="1"/>
</dbReference>
<dbReference type="EMBL" id="FLRB01000012">
    <property type="protein sequence ID" value="SBT21480.1"/>
    <property type="molecule type" value="Genomic_DNA"/>
</dbReference>